<dbReference type="InterPro" id="IPR014710">
    <property type="entry name" value="RmlC-like_jellyroll"/>
</dbReference>
<dbReference type="PANTHER" id="PTHR10217">
    <property type="entry name" value="VOLTAGE AND LIGAND GATED POTASSIUM CHANNEL"/>
    <property type="match status" value="1"/>
</dbReference>
<dbReference type="PRINTS" id="PR01463">
    <property type="entry name" value="EAGCHANLFMLY"/>
</dbReference>
<gene>
    <name evidence="8" type="ORF">ACAT0790_LOCUS44430</name>
</gene>
<sequence length="632" mass="70776">MRWMVLVPERGSQVLHIMTYWEFAIAVMTLACAYVIPFSIALPNYREAELRMFNLVVDVVFVTDIILHFFLAYRNHAESHSDTLWERDPGKIARRYVCLPMDAAGQHGWFWLDLLSVAPLLADQLKVLEFFRVFRMCRMMKLARITRKLQDGQAIAGVPFYISDIAQFVFITTSVSHWAACVWVVMENQASASFGAGEDADGVTWLSALRSAKGDCCTPDAEGDPLCVYTLALYWAMMTLSSVGYGDITPQNGLEYSFCTFFMLVAGFVWAYIVGSVVALLSQLDTERTEFKDTMDRLRSIMDQWSVPAGLRHKLQEYLVVAKDVARSHRENTFLTENLSEGLQRKVLMESPIMQIIKRKIFWVANLEQEVILEIIRSFTSHMYAKGENIPMRDHDSRNRMIVVRQGLVAAGGRVLGRNDVYGENSILLVSESLSGGPMPRTLSYVAVLSLTQEALVSVCERFPSADERLRLAQTRVAVWRGFVLAAAKERRLASASEDDGLDRQITPTGGGFVRSNTRGDLDGAISCDELKALEGHLVMGQQEFTDHLTETRELLDDHMAFVRALSLLSSRGHEERSQPPVSRMVSNARDYMAGFGSRTSLRSQHGRAPSPSNYSGSASSEPGARVKLAAD</sequence>
<keyword evidence="4 6" id="KW-0472">Membrane</keyword>
<dbReference type="Gene3D" id="1.10.287.630">
    <property type="entry name" value="Helix hairpin bin"/>
    <property type="match status" value="1"/>
</dbReference>
<evidence type="ECO:0000313" key="8">
    <source>
        <dbReference type="EMBL" id="CAD9167662.1"/>
    </source>
</evidence>
<evidence type="ECO:0000256" key="2">
    <source>
        <dbReference type="ARBA" id="ARBA00022692"/>
    </source>
</evidence>
<dbReference type="InterPro" id="IPR005821">
    <property type="entry name" value="Ion_trans_dom"/>
</dbReference>
<feature type="transmembrane region" description="Helical" evidence="6">
    <location>
        <begin position="258"/>
        <end position="281"/>
    </location>
</feature>
<keyword evidence="3 6" id="KW-1133">Transmembrane helix</keyword>
<evidence type="ECO:0000259" key="7">
    <source>
        <dbReference type="Pfam" id="PF00520"/>
    </source>
</evidence>
<dbReference type="InterPro" id="IPR050818">
    <property type="entry name" value="KCNH_animal-type"/>
</dbReference>
<evidence type="ECO:0000256" key="3">
    <source>
        <dbReference type="ARBA" id="ARBA00022989"/>
    </source>
</evidence>
<dbReference type="InterPro" id="IPR018490">
    <property type="entry name" value="cNMP-bd_dom_sf"/>
</dbReference>
<name>A0A7S1RIH7_ALECA</name>
<dbReference type="GO" id="GO:0005886">
    <property type="term" value="C:plasma membrane"/>
    <property type="evidence" value="ECO:0007669"/>
    <property type="project" value="TreeGrafter"/>
</dbReference>
<accession>A0A7S1RIH7</accession>
<feature type="domain" description="Ion transport" evidence="7">
    <location>
        <begin position="19"/>
        <end position="285"/>
    </location>
</feature>
<organism evidence="8">
    <name type="scientific">Alexandrium catenella</name>
    <name type="common">Red tide dinoflagellate</name>
    <name type="synonym">Gonyaulax catenella</name>
    <dbReference type="NCBI Taxonomy" id="2925"/>
    <lineage>
        <taxon>Eukaryota</taxon>
        <taxon>Sar</taxon>
        <taxon>Alveolata</taxon>
        <taxon>Dinophyceae</taxon>
        <taxon>Gonyaulacales</taxon>
        <taxon>Pyrocystaceae</taxon>
        <taxon>Alexandrium</taxon>
    </lineage>
</organism>
<dbReference type="SUPFAM" id="SSF81324">
    <property type="entry name" value="Voltage-gated potassium channels"/>
    <property type="match status" value="1"/>
</dbReference>
<dbReference type="GO" id="GO:0005249">
    <property type="term" value="F:voltage-gated potassium channel activity"/>
    <property type="evidence" value="ECO:0007669"/>
    <property type="project" value="InterPro"/>
</dbReference>
<feature type="transmembrane region" description="Helical" evidence="6">
    <location>
        <begin position="228"/>
        <end position="246"/>
    </location>
</feature>
<dbReference type="Gene3D" id="1.10.287.70">
    <property type="match status" value="1"/>
</dbReference>
<dbReference type="EMBL" id="HBGE01074090">
    <property type="protein sequence ID" value="CAD9167662.1"/>
    <property type="molecule type" value="Transcribed_RNA"/>
</dbReference>
<reference evidence="8" key="1">
    <citation type="submission" date="2021-01" db="EMBL/GenBank/DDBJ databases">
        <authorList>
            <person name="Corre E."/>
            <person name="Pelletier E."/>
            <person name="Niang G."/>
            <person name="Scheremetjew M."/>
            <person name="Finn R."/>
            <person name="Kale V."/>
            <person name="Holt S."/>
            <person name="Cochrane G."/>
            <person name="Meng A."/>
            <person name="Brown T."/>
            <person name="Cohen L."/>
        </authorList>
    </citation>
    <scope>NUCLEOTIDE SEQUENCE</scope>
    <source>
        <strain evidence="8">OF101</strain>
    </source>
</reference>
<evidence type="ECO:0000256" key="1">
    <source>
        <dbReference type="ARBA" id="ARBA00004141"/>
    </source>
</evidence>
<comment type="subcellular location">
    <subcellularLocation>
        <location evidence="1">Membrane</location>
        <topology evidence="1">Multi-pass membrane protein</topology>
    </subcellularLocation>
</comment>
<feature type="transmembrane region" description="Helical" evidence="6">
    <location>
        <begin position="20"/>
        <end position="40"/>
    </location>
</feature>
<evidence type="ECO:0000256" key="5">
    <source>
        <dbReference type="SAM" id="MobiDB-lite"/>
    </source>
</evidence>
<dbReference type="AlphaFoldDB" id="A0A7S1RIH7"/>
<feature type="region of interest" description="Disordered" evidence="5">
    <location>
        <begin position="594"/>
        <end position="632"/>
    </location>
</feature>
<feature type="compositionally biased region" description="Low complexity" evidence="5">
    <location>
        <begin position="610"/>
        <end position="623"/>
    </location>
</feature>
<feature type="transmembrane region" description="Helical" evidence="6">
    <location>
        <begin position="52"/>
        <end position="73"/>
    </location>
</feature>
<keyword evidence="2 6" id="KW-0812">Transmembrane</keyword>
<dbReference type="Gene3D" id="2.60.120.10">
    <property type="entry name" value="Jelly Rolls"/>
    <property type="match status" value="1"/>
</dbReference>
<protein>
    <recommendedName>
        <fullName evidence="7">Ion transport domain-containing protein</fullName>
    </recommendedName>
</protein>
<evidence type="ECO:0000256" key="4">
    <source>
        <dbReference type="ARBA" id="ARBA00023136"/>
    </source>
</evidence>
<dbReference type="SUPFAM" id="SSF51206">
    <property type="entry name" value="cAMP-binding domain-like"/>
    <property type="match status" value="1"/>
</dbReference>
<feature type="transmembrane region" description="Helical" evidence="6">
    <location>
        <begin position="109"/>
        <end position="134"/>
    </location>
</feature>
<evidence type="ECO:0000256" key="6">
    <source>
        <dbReference type="SAM" id="Phobius"/>
    </source>
</evidence>
<dbReference type="PANTHER" id="PTHR10217:SF435">
    <property type="entry name" value="POTASSIUM VOLTAGE-GATED CHANNEL PROTEIN EAG"/>
    <property type="match status" value="1"/>
</dbReference>
<dbReference type="GO" id="GO:0042391">
    <property type="term" value="P:regulation of membrane potential"/>
    <property type="evidence" value="ECO:0007669"/>
    <property type="project" value="TreeGrafter"/>
</dbReference>
<dbReference type="InterPro" id="IPR003938">
    <property type="entry name" value="K_chnl_volt-dep_EAG/ELK/ERG"/>
</dbReference>
<proteinExistence type="predicted"/>
<dbReference type="Pfam" id="PF00520">
    <property type="entry name" value="Ion_trans"/>
    <property type="match status" value="1"/>
</dbReference>